<sequence length="93" mass="9821">MSIGNGNDHSTSSDDHDNSGCVLDYRVLVTISSSSVTQHVAKPSATGYVCLQPYSGPAPLQFCPARHHDTAELEPEGADHSGPSQPLVSESDR</sequence>
<proteinExistence type="predicted"/>
<keyword evidence="3" id="KW-1185">Reference proteome</keyword>
<protein>
    <submittedName>
        <fullName evidence="2">Uncharacterized protein</fullName>
    </submittedName>
</protein>
<dbReference type="EMBL" id="BPLR01004191">
    <property type="protein sequence ID" value="GIX93075.1"/>
    <property type="molecule type" value="Genomic_DNA"/>
</dbReference>
<feature type="region of interest" description="Disordered" evidence="1">
    <location>
        <begin position="66"/>
        <end position="93"/>
    </location>
</feature>
<reference evidence="2 3" key="1">
    <citation type="submission" date="2021-06" db="EMBL/GenBank/DDBJ databases">
        <title>Caerostris extrusa draft genome.</title>
        <authorList>
            <person name="Kono N."/>
            <person name="Arakawa K."/>
        </authorList>
    </citation>
    <scope>NUCLEOTIDE SEQUENCE [LARGE SCALE GENOMIC DNA]</scope>
</reference>
<evidence type="ECO:0000313" key="2">
    <source>
        <dbReference type="EMBL" id="GIX93075.1"/>
    </source>
</evidence>
<dbReference type="Proteomes" id="UP001054945">
    <property type="component" value="Unassembled WGS sequence"/>
</dbReference>
<comment type="caution">
    <text evidence="2">The sequence shown here is derived from an EMBL/GenBank/DDBJ whole genome shotgun (WGS) entry which is preliminary data.</text>
</comment>
<evidence type="ECO:0000256" key="1">
    <source>
        <dbReference type="SAM" id="MobiDB-lite"/>
    </source>
</evidence>
<gene>
    <name evidence="2" type="ORF">CEXT_189301</name>
</gene>
<name>A0AAV4P930_CAEEX</name>
<dbReference type="AlphaFoldDB" id="A0AAV4P930"/>
<organism evidence="2 3">
    <name type="scientific">Caerostris extrusa</name>
    <name type="common">Bark spider</name>
    <name type="synonym">Caerostris bankana</name>
    <dbReference type="NCBI Taxonomy" id="172846"/>
    <lineage>
        <taxon>Eukaryota</taxon>
        <taxon>Metazoa</taxon>
        <taxon>Ecdysozoa</taxon>
        <taxon>Arthropoda</taxon>
        <taxon>Chelicerata</taxon>
        <taxon>Arachnida</taxon>
        <taxon>Araneae</taxon>
        <taxon>Araneomorphae</taxon>
        <taxon>Entelegynae</taxon>
        <taxon>Araneoidea</taxon>
        <taxon>Araneidae</taxon>
        <taxon>Caerostris</taxon>
    </lineage>
</organism>
<evidence type="ECO:0000313" key="3">
    <source>
        <dbReference type="Proteomes" id="UP001054945"/>
    </source>
</evidence>
<feature type="compositionally biased region" description="Polar residues" evidence="1">
    <location>
        <begin position="82"/>
        <end position="93"/>
    </location>
</feature>
<accession>A0AAV4P930</accession>